<gene>
    <name evidence="1" type="ORF">Purlil1_14344</name>
</gene>
<dbReference type="Proteomes" id="UP001287286">
    <property type="component" value="Unassembled WGS sequence"/>
</dbReference>
<reference evidence="1 2" key="1">
    <citation type="journal article" date="2024" name="Microbiol. Resour. Announc.">
        <title>Genome annotations for the ascomycete fungi Trichoderma harzianum, Trichoderma aggressivum, and Purpureocillium lilacinum.</title>
        <authorList>
            <person name="Beijen E.P.W."/>
            <person name="Ohm R.A."/>
        </authorList>
    </citation>
    <scope>NUCLEOTIDE SEQUENCE [LARGE SCALE GENOMIC DNA]</scope>
    <source>
        <strain evidence="1 2">CBS 150709</strain>
    </source>
</reference>
<dbReference type="EMBL" id="JAWRVI010000765">
    <property type="protein sequence ID" value="KAK4059462.1"/>
    <property type="molecule type" value="Genomic_DNA"/>
</dbReference>
<sequence length="185" mass="19729">MASHSIAKVLHCEINPTFNDGTISNPQIVLESLLSTIKAVENGNGREPPARREETYSSIGGLLGGRHLDSITIVFAAITDGRVSKCVFRTNGCCTLLPDVAACHSSPGHYMGTLGPLWFGEQDGLLSSALGSASVRMSWAYAMKTSSKSGTTEVLPASPPSLTRVSRVSLQQELPALGYLTRPRR</sequence>
<proteinExistence type="predicted"/>
<organism evidence="1 2">
    <name type="scientific">Purpureocillium lilacinum</name>
    <name type="common">Paecilomyces lilacinus</name>
    <dbReference type="NCBI Taxonomy" id="33203"/>
    <lineage>
        <taxon>Eukaryota</taxon>
        <taxon>Fungi</taxon>
        <taxon>Dikarya</taxon>
        <taxon>Ascomycota</taxon>
        <taxon>Pezizomycotina</taxon>
        <taxon>Sordariomycetes</taxon>
        <taxon>Hypocreomycetidae</taxon>
        <taxon>Hypocreales</taxon>
        <taxon>Ophiocordycipitaceae</taxon>
        <taxon>Purpureocillium</taxon>
    </lineage>
</organism>
<evidence type="ECO:0000313" key="1">
    <source>
        <dbReference type="EMBL" id="KAK4059462.1"/>
    </source>
</evidence>
<name>A0ABR0BBJ0_PURLI</name>
<protein>
    <submittedName>
        <fullName evidence="1">Uncharacterized protein</fullName>
    </submittedName>
</protein>
<comment type="caution">
    <text evidence="1">The sequence shown here is derived from an EMBL/GenBank/DDBJ whole genome shotgun (WGS) entry which is preliminary data.</text>
</comment>
<keyword evidence="2" id="KW-1185">Reference proteome</keyword>
<evidence type="ECO:0000313" key="2">
    <source>
        <dbReference type="Proteomes" id="UP001287286"/>
    </source>
</evidence>
<accession>A0ABR0BBJ0</accession>